<dbReference type="EMBL" id="GGEC01080150">
    <property type="protein sequence ID" value="MBX60634.1"/>
    <property type="molecule type" value="Transcribed_RNA"/>
</dbReference>
<name>A0A2P2Q0X2_RHIMU</name>
<reference evidence="1" key="1">
    <citation type="submission" date="2018-02" db="EMBL/GenBank/DDBJ databases">
        <title>Rhizophora mucronata_Transcriptome.</title>
        <authorList>
            <person name="Meera S.P."/>
            <person name="Sreeshan A."/>
            <person name="Augustine A."/>
        </authorList>
    </citation>
    <scope>NUCLEOTIDE SEQUENCE</scope>
    <source>
        <tissue evidence="1">Leaf</tissue>
    </source>
</reference>
<proteinExistence type="predicted"/>
<protein>
    <submittedName>
        <fullName evidence="1">Uncharacterized protein</fullName>
    </submittedName>
</protein>
<dbReference type="AlphaFoldDB" id="A0A2P2Q0X2"/>
<organism evidence="1">
    <name type="scientific">Rhizophora mucronata</name>
    <name type="common">Asiatic mangrove</name>
    <dbReference type="NCBI Taxonomy" id="61149"/>
    <lineage>
        <taxon>Eukaryota</taxon>
        <taxon>Viridiplantae</taxon>
        <taxon>Streptophyta</taxon>
        <taxon>Embryophyta</taxon>
        <taxon>Tracheophyta</taxon>
        <taxon>Spermatophyta</taxon>
        <taxon>Magnoliopsida</taxon>
        <taxon>eudicotyledons</taxon>
        <taxon>Gunneridae</taxon>
        <taxon>Pentapetalae</taxon>
        <taxon>rosids</taxon>
        <taxon>fabids</taxon>
        <taxon>Malpighiales</taxon>
        <taxon>Rhizophoraceae</taxon>
        <taxon>Rhizophora</taxon>
    </lineage>
</organism>
<sequence>MTPEKHMVHQKQPPTLRLTMQISEGERKANPGH</sequence>
<evidence type="ECO:0000313" key="1">
    <source>
        <dbReference type="EMBL" id="MBX60634.1"/>
    </source>
</evidence>
<accession>A0A2P2Q0X2</accession>